<feature type="domain" description="TrwC relaxase" evidence="2">
    <location>
        <begin position="14"/>
        <end position="319"/>
    </location>
</feature>
<feature type="region of interest" description="Disordered" evidence="1">
    <location>
        <begin position="899"/>
        <end position="936"/>
    </location>
</feature>
<dbReference type="Pfam" id="PF08751">
    <property type="entry name" value="TrwC"/>
    <property type="match status" value="1"/>
</dbReference>
<dbReference type="InterPro" id="IPR027417">
    <property type="entry name" value="P-loop_NTPase"/>
</dbReference>
<evidence type="ECO:0000313" key="4">
    <source>
        <dbReference type="Proteomes" id="UP000192601"/>
    </source>
</evidence>
<dbReference type="RefSeq" id="WP_007172489.1">
    <property type="nucleotide sequence ID" value="NZ_MVIJ01000075.1"/>
</dbReference>
<evidence type="ECO:0000259" key="2">
    <source>
        <dbReference type="Pfam" id="PF08751"/>
    </source>
</evidence>
<organism evidence="3 4">
    <name type="scientific">Mycobacterium scrofulaceum</name>
    <dbReference type="NCBI Taxonomy" id="1783"/>
    <lineage>
        <taxon>Bacteria</taxon>
        <taxon>Bacillati</taxon>
        <taxon>Actinomycetota</taxon>
        <taxon>Actinomycetes</taxon>
        <taxon>Mycobacteriales</taxon>
        <taxon>Mycobacteriaceae</taxon>
        <taxon>Mycobacterium</taxon>
    </lineage>
</organism>
<dbReference type="AlphaFoldDB" id="A0A1X0JYW5"/>
<dbReference type="CDD" id="cd18809">
    <property type="entry name" value="SF1_C_RecD"/>
    <property type="match status" value="1"/>
</dbReference>
<keyword evidence="4" id="KW-1185">Reference proteome</keyword>
<dbReference type="SUPFAM" id="SSF55464">
    <property type="entry name" value="Origin of replication-binding domain, RBD-like"/>
    <property type="match status" value="1"/>
</dbReference>
<dbReference type="SUPFAM" id="SSF52540">
    <property type="entry name" value="P-loop containing nucleoside triphosphate hydrolases"/>
    <property type="match status" value="2"/>
</dbReference>
<feature type="compositionally biased region" description="Basic and acidic residues" evidence="1">
    <location>
        <begin position="920"/>
        <end position="930"/>
    </location>
</feature>
<dbReference type="NCBIfam" id="NF041492">
    <property type="entry name" value="MobF"/>
    <property type="match status" value="1"/>
</dbReference>
<comment type="caution">
    <text evidence="3">The sequence shown here is derived from an EMBL/GenBank/DDBJ whole genome shotgun (WGS) entry which is preliminary data.</text>
</comment>
<reference evidence="3 4" key="1">
    <citation type="submission" date="2017-02" db="EMBL/GenBank/DDBJ databases">
        <title>The new phylogeny of genus Mycobacterium.</title>
        <authorList>
            <person name="Tortoli E."/>
            <person name="Trovato A."/>
            <person name="Cirillo D.M."/>
        </authorList>
    </citation>
    <scope>NUCLEOTIDE SEQUENCE [LARGE SCALE GENOMIC DNA]</scope>
    <source>
        <strain evidence="3 4">DSM 43992</strain>
    </source>
</reference>
<dbReference type="InterPro" id="IPR014862">
    <property type="entry name" value="TrwC"/>
</dbReference>
<accession>A0A1X0JYW5</accession>
<sequence>MLTIAKLSRWSVNYYNDTARAAGQAAADLQRAGGGLGEYYGEHDTRTPVWTCVGDARAAAEMVGLSDVARAGGVADPDVVARWLDDGAAPSGECGRGFGKGSVHGFDLTFCAPKSVSLLRAVRGDDVVDKAVLDAHTTAITEAMEYLAAHAGYSRIHNPLTGEKDLIRLPGLVAAAYQHETSRSGDPHLHTHVLVPNRQPRADGRLVSLDGTSLYHEAKAAGIIYQATLRRELHLSLGVEWAPVDPGTGMAEIAAFTRASVRAWSRRSTQLREWATNNLAVVDPTIGISAAQLAAAQKATRPRKPESLSWAELREQWRGDGRGLVLDRAAHEAAAVARRATAAAGGVRARLVAAAAGLDKAAFTRADLIEVVAAQIPVDLDAPPRMIAETAVDQIGVRVSAPRLAHHREGSQRFTLSEFLAEEAALLALVDATDPRAALWVRDDTHAAGLSVDQGRAVRVIAETDHLVCPLSAPAGAGKTTSMRALRTLARQRHGVKVIVVAPTGRAVDVAVREGAGDTGYTVAKALKSLQDGSLTLGHLDLVVVDEAAMIGTPHLHRLLSATTAAHCKTVLVGDAHQLAPVKARGGMFAQLCADLPWTQRLSEVWRMTDPAERSASLALRDGGPAPVRRAIGWYRSHGRLHTGDQIAMASDALDSYRADVAAGKDALLLCDTVEMADALNRRIHDHTIGPDAETVTAGRGHRIAEGDVIVSRRNEPGIAVHDAADIKIPADPVRNGQRWTVFAVDPTHDRIAARRLDDGARAVFSGDYLREHVTYGYVVTVHSAQGVTADTTHAVLAETTSRNLLYVALTRGRAANHVYLHDRQAGEGDHEHQETPGIHTLRRGTPSEAAQHVRAILAHRDDQARTAHDIANLTDRDQLPERAQDFLDRRASAVQARHTAYRSRHHPHPRYDRHRTLQRIRDRERERGQDYGLEL</sequence>
<dbReference type="Proteomes" id="UP000192601">
    <property type="component" value="Unassembled WGS sequence"/>
</dbReference>
<gene>
    <name evidence="3" type="ORF">BST44_27115</name>
</gene>
<dbReference type="EMBL" id="MVIJ01000075">
    <property type="protein sequence ID" value="ORB68114.1"/>
    <property type="molecule type" value="Genomic_DNA"/>
</dbReference>
<dbReference type="PANTHER" id="PTHR43788">
    <property type="entry name" value="DNA2/NAM7 HELICASE FAMILY MEMBER"/>
    <property type="match status" value="1"/>
</dbReference>
<dbReference type="OrthoDB" id="4524286at2"/>
<name>A0A1X0JYW5_MYCSC</name>
<dbReference type="Gene3D" id="3.40.50.300">
    <property type="entry name" value="P-loop containing nucleotide triphosphate hydrolases"/>
    <property type="match status" value="2"/>
</dbReference>
<dbReference type="STRING" id="1783.BST44_27115"/>
<feature type="compositionally biased region" description="Basic residues" evidence="1">
    <location>
        <begin position="900"/>
        <end position="919"/>
    </location>
</feature>
<dbReference type="InterPro" id="IPR050534">
    <property type="entry name" value="Coronavir_polyprotein_1ab"/>
</dbReference>
<evidence type="ECO:0000313" key="3">
    <source>
        <dbReference type="EMBL" id="ORB68114.1"/>
    </source>
</evidence>
<dbReference type="Pfam" id="PF13604">
    <property type="entry name" value="AAA_30"/>
    <property type="match status" value="1"/>
</dbReference>
<protein>
    <submittedName>
        <fullName evidence="3">AAA family ATPase</fullName>
    </submittedName>
</protein>
<evidence type="ECO:0000256" key="1">
    <source>
        <dbReference type="SAM" id="MobiDB-lite"/>
    </source>
</evidence>
<proteinExistence type="predicted"/>